<dbReference type="AlphaFoldDB" id="A0A9D2A6U3"/>
<dbReference type="PROSITE" id="PS51677">
    <property type="entry name" value="NODB"/>
    <property type="match status" value="1"/>
</dbReference>
<dbReference type="PANTHER" id="PTHR10587:SF134">
    <property type="entry name" value="SECRETED PROTEIN"/>
    <property type="match status" value="1"/>
</dbReference>
<proteinExistence type="predicted"/>
<accession>A0A9D2A6U3</accession>
<dbReference type="Pfam" id="PF01522">
    <property type="entry name" value="Polysacc_deac_1"/>
    <property type="match status" value="1"/>
</dbReference>
<feature type="region of interest" description="Disordered" evidence="1">
    <location>
        <begin position="28"/>
        <end position="61"/>
    </location>
</feature>
<dbReference type="GO" id="GO:0005975">
    <property type="term" value="P:carbohydrate metabolic process"/>
    <property type="evidence" value="ECO:0007669"/>
    <property type="project" value="InterPro"/>
</dbReference>
<dbReference type="GO" id="GO:0016810">
    <property type="term" value="F:hydrolase activity, acting on carbon-nitrogen (but not peptide) bonds"/>
    <property type="evidence" value="ECO:0007669"/>
    <property type="project" value="InterPro"/>
</dbReference>
<dbReference type="EMBL" id="DXGD01000262">
    <property type="protein sequence ID" value="HIW99887.1"/>
    <property type="molecule type" value="Genomic_DNA"/>
</dbReference>
<feature type="domain" description="NodB homology" evidence="2">
    <location>
        <begin position="95"/>
        <end position="273"/>
    </location>
</feature>
<dbReference type="PROSITE" id="PS51318">
    <property type="entry name" value="TAT"/>
    <property type="match status" value="1"/>
</dbReference>
<evidence type="ECO:0000256" key="1">
    <source>
        <dbReference type="SAM" id="MobiDB-lite"/>
    </source>
</evidence>
<sequence length="273" mass="29032">MAHEEIPRRRLMLGGVLAGAGILLAACSDGSPSARQTPSPDPTPESPSPTPQPSDVEDSEAITKEGIREKYESAAPRQWGLEVDGVMTHVESGSGRAALTLDACGGPHGSGVDRELLNQLQRRGISATLFVNQRWCSENQSTMEQLVDEKFFELANHGTSHRPLSVDGRSAYGVAGTASVVEVFDEIMENQEYLADTYEVQCQYMRSGTAHWDEIAVSICADLGLTALGFTTNLDDGATAAAEDVTPAMYDLTPGGIRPGHFNQPAAGTGQGI</sequence>
<reference evidence="3" key="2">
    <citation type="submission" date="2021-04" db="EMBL/GenBank/DDBJ databases">
        <authorList>
            <person name="Gilroy R."/>
        </authorList>
    </citation>
    <scope>NUCLEOTIDE SEQUENCE</scope>
    <source>
        <strain evidence="3">ChiHejej3B27-3195</strain>
    </source>
</reference>
<dbReference type="Proteomes" id="UP000824151">
    <property type="component" value="Unassembled WGS sequence"/>
</dbReference>
<name>A0A9D2A6U3_9MICC</name>
<dbReference type="PANTHER" id="PTHR10587">
    <property type="entry name" value="GLYCOSYL TRANSFERASE-RELATED"/>
    <property type="match status" value="1"/>
</dbReference>
<dbReference type="InterPro" id="IPR006311">
    <property type="entry name" value="TAT_signal"/>
</dbReference>
<gene>
    <name evidence="3" type="ORF">H9871_07055</name>
</gene>
<evidence type="ECO:0000313" key="4">
    <source>
        <dbReference type="Proteomes" id="UP000824151"/>
    </source>
</evidence>
<dbReference type="InterPro" id="IPR050248">
    <property type="entry name" value="Polysacc_deacetylase_ArnD"/>
</dbReference>
<feature type="compositionally biased region" description="Pro residues" evidence="1">
    <location>
        <begin position="39"/>
        <end position="52"/>
    </location>
</feature>
<reference evidence="3" key="1">
    <citation type="journal article" date="2021" name="PeerJ">
        <title>Extensive microbial diversity within the chicken gut microbiome revealed by metagenomics and culture.</title>
        <authorList>
            <person name="Gilroy R."/>
            <person name="Ravi A."/>
            <person name="Getino M."/>
            <person name="Pursley I."/>
            <person name="Horton D.L."/>
            <person name="Alikhan N.F."/>
            <person name="Baker D."/>
            <person name="Gharbi K."/>
            <person name="Hall N."/>
            <person name="Watson M."/>
            <person name="Adriaenssens E.M."/>
            <person name="Foster-Nyarko E."/>
            <person name="Jarju S."/>
            <person name="Secka A."/>
            <person name="Antonio M."/>
            <person name="Oren A."/>
            <person name="Chaudhuri R.R."/>
            <person name="La Ragione R."/>
            <person name="Hildebrand F."/>
            <person name="Pallen M.J."/>
        </authorList>
    </citation>
    <scope>NUCLEOTIDE SEQUENCE</scope>
    <source>
        <strain evidence="3">ChiHejej3B27-3195</strain>
    </source>
</reference>
<dbReference type="Gene3D" id="3.20.20.370">
    <property type="entry name" value="Glycoside hydrolase/deacetylase"/>
    <property type="match status" value="1"/>
</dbReference>
<protein>
    <submittedName>
        <fullName evidence="3">Polysaccharide deacetylase family protein</fullName>
    </submittedName>
</protein>
<organism evidence="3 4">
    <name type="scientific">Candidatus Nesterenkonia stercoripullorum</name>
    <dbReference type="NCBI Taxonomy" id="2838701"/>
    <lineage>
        <taxon>Bacteria</taxon>
        <taxon>Bacillati</taxon>
        <taxon>Actinomycetota</taxon>
        <taxon>Actinomycetes</taxon>
        <taxon>Micrococcales</taxon>
        <taxon>Micrococcaceae</taxon>
        <taxon>Nesterenkonia</taxon>
    </lineage>
</organism>
<comment type="caution">
    <text evidence="3">The sequence shown here is derived from an EMBL/GenBank/DDBJ whole genome shotgun (WGS) entry which is preliminary data.</text>
</comment>
<dbReference type="SUPFAM" id="SSF88713">
    <property type="entry name" value="Glycoside hydrolase/deacetylase"/>
    <property type="match status" value="1"/>
</dbReference>
<dbReference type="InterPro" id="IPR002509">
    <property type="entry name" value="NODB_dom"/>
</dbReference>
<evidence type="ECO:0000259" key="2">
    <source>
        <dbReference type="PROSITE" id="PS51677"/>
    </source>
</evidence>
<dbReference type="InterPro" id="IPR011330">
    <property type="entry name" value="Glyco_hydro/deAcase_b/a-brl"/>
</dbReference>
<evidence type="ECO:0000313" key="3">
    <source>
        <dbReference type="EMBL" id="HIW99887.1"/>
    </source>
</evidence>